<evidence type="ECO:0000256" key="2">
    <source>
        <dbReference type="ARBA" id="ARBA00012452"/>
    </source>
</evidence>
<dbReference type="GO" id="GO:0004364">
    <property type="term" value="F:glutathione transferase activity"/>
    <property type="evidence" value="ECO:0007669"/>
    <property type="project" value="UniProtKB-EC"/>
</dbReference>
<dbReference type="PROSITE" id="PS50404">
    <property type="entry name" value="GST_NTER"/>
    <property type="match status" value="1"/>
</dbReference>
<dbReference type="InterPro" id="IPR040079">
    <property type="entry name" value="Glutathione_S-Trfase"/>
</dbReference>
<dbReference type="InterPro" id="IPR004045">
    <property type="entry name" value="Glutathione_S-Trfase_N"/>
</dbReference>
<evidence type="ECO:0000259" key="6">
    <source>
        <dbReference type="PROSITE" id="PS50405"/>
    </source>
</evidence>
<dbReference type="SFLD" id="SFLDS00019">
    <property type="entry name" value="Glutathione_Transferase_(cytos"/>
    <property type="match status" value="1"/>
</dbReference>
<dbReference type="GO" id="GO:0005737">
    <property type="term" value="C:cytoplasm"/>
    <property type="evidence" value="ECO:0007669"/>
    <property type="project" value="InterPro"/>
</dbReference>
<dbReference type="Proteomes" id="UP000811609">
    <property type="component" value="Chromosome 10"/>
</dbReference>
<accession>A0A8T1P561</accession>
<reference evidence="7" key="1">
    <citation type="submission" date="2020-12" db="EMBL/GenBank/DDBJ databases">
        <title>WGS assembly of Carya illinoinensis cv. Pawnee.</title>
        <authorList>
            <person name="Platts A."/>
            <person name="Shu S."/>
            <person name="Wright S."/>
            <person name="Barry K."/>
            <person name="Edger P."/>
            <person name="Pires J.C."/>
            <person name="Schmutz J."/>
        </authorList>
    </citation>
    <scope>NUCLEOTIDE SEQUENCE</scope>
    <source>
        <tissue evidence="7">Leaf</tissue>
    </source>
</reference>
<sequence>MATGRSGDKNQLKLYSFWLSSCSHRVRIALNLKGLSYEYIAVDLSKDEQFSPEFSKLNPLGYVPVLVDGDIVLADSLAIIMYLEEKYPQHPLLPQDLQKRGINYQVANIVFSSIQPRQIPLYRRVRLPKYIEKVGPNESLAWAKFHNDKGFTAIEKLLKDHSGRYATGDEVSLADLFLAPQIHAAINRFDVDMVVLDLVN</sequence>
<feature type="domain" description="GST N-terminal" evidence="5">
    <location>
        <begin position="10"/>
        <end position="91"/>
    </location>
</feature>
<protein>
    <recommendedName>
        <fullName evidence="2">glutathione transferase</fullName>
        <ecNumber evidence="2">2.5.1.18</ecNumber>
    </recommendedName>
</protein>
<evidence type="ECO:0000259" key="5">
    <source>
        <dbReference type="PROSITE" id="PS50404"/>
    </source>
</evidence>
<keyword evidence="3" id="KW-0808">Transferase</keyword>
<comment type="catalytic activity">
    <reaction evidence="4">
        <text>RX + glutathione = an S-substituted glutathione + a halide anion + H(+)</text>
        <dbReference type="Rhea" id="RHEA:16437"/>
        <dbReference type="ChEBI" id="CHEBI:15378"/>
        <dbReference type="ChEBI" id="CHEBI:16042"/>
        <dbReference type="ChEBI" id="CHEBI:17792"/>
        <dbReference type="ChEBI" id="CHEBI:57925"/>
        <dbReference type="ChEBI" id="CHEBI:90779"/>
        <dbReference type="EC" id="2.5.1.18"/>
    </reaction>
</comment>
<dbReference type="PANTHER" id="PTHR42673:SF4">
    <property type="entry name" value="MALEYLACETOACETATE ISOMERASE"/>
    <property type="match status" value="1"/>
</dbReference>
<evidence type="ECO:0000313" key="8">
    <source>
        <dbReference type="Proteomes" id="UP000811609"/>
    </source>
</evidence>
<dbReference type="SFLD" id="SFLDG00358">
    <property type="entry name" value="Main_(cytGST)"/>
    <property type="match status" value="1"/>
</dbReference>
<dbReference type="InterPro" id="IPR034333">
    <property type="entry name" value="GST_Zeta_N"/>
</dbReference>
<gene>
    <name evidence="7" type="ORF">CIPAW_10G071200</name>
</gene>
<dbReference type="AlphaFoldDB" id="A0A8T1P561"/>
<dbReference type="PANTHER" id="PTHR42673">
    <property type="entry name" value="MALEYLACETOACETATE ISOMERASE"/>
    <property type="match status" value="1"/>
</dbReference>
<dbReference type="GO" id="GO:0006559">
    <property type="term" value="P:L-phenylalanine catabolic process"/>
    <property type="evidence" value="ECO:0007669"/>
    <property type="project" value="TreeGrafter"/>
</dbReference>
<dbReference type="NCBIfam" id="TIGR01262">
    <property type="entry name" value="maiA"/>
    <property type="match status" value="1"/>
</dbReference>
<dbReference type="PROSITE" id="PS50405">
    <property type="entry name" value="GST_CTER"/>
    <property type="match status" value="1"/>
</dbReference>
<dbReference type="GO" id="GO:0016034">
    <property type="term" value="F:maleylacetoacetate isomerase activity"/>
    <property type="evidence" value="ECO:0007669"/>
    <property type="project" value="TreeGrafter"/>
</dbReference>
<dbReference type="Pfam" id="PF13410">
    <property type="entry name" value="GST_C_2"/>
    <property type="match status" value="1"/>
</dbReference>
<name>A0A8T1P561_CARIL</name>
<dbReference type="GO" id="GO:0006749">
    <property type="term" value="P:glutathione metabolic process"/>
    <property type="evidence" value="ECO:0007669"/>
    <property type="project" value="TreeGrafter"/>
</dbReference>
<comment type="caution">
    <text evidence="7">The sequence shown here is derived from an EMBL/GenBank/DDBJ whole genome shotgun (WGS) entry which is preliminary data.</text>
</comment>
<dbReference type="InterPro" id="IPR005955">
    <property type="entry name" value="GST_Zeta"/>
</dbReference>
<dbReference type="EMBL" id="CM031818">
    <property type="protein sequence ID" value="KAG6639009.1"/>
    <property type="molecule type" value="Genomic_DNA"/>
</dbReference>
<proteinExistence type="inferred from homology"/>
<dbReference type="Pfam" id="PF13417">
    <property type="entry name" value="GST_N_3"/>
    <property type="match status" value="1"/>
</dbReference>
<keyword evidence="8" id="KW-1185">Reference proteome</keyword>
<organism evidence="7 8">
    <name type="scientific">Carya illinoinensis</name>
    <name type="common">Pecan</name>
    <dbReference type="NCBI Taxonomy" id="32201"/>
    <lineage>
        <taxon>Eukaryota</taxon>
        <taxon>Viridiplantae</taxon>
        <taxon>Streptophyta</taxon>
        <taxon>Embryophyta</taxon>
        <taxon>Tracheophyta</taxon>
        <taxon>Spermatophyta</taxon>
        <taxon>Magnoliopsida</taxon>
        <taxon>eudicotyledons</taxon>
        <taxon>Gunneridae</taxon>
        <taxon>Pentapetalae</taxon>
        <taxon>rosids</taxon>
        <taxon>fabids</taxon>
        <taxon>Fagales</taxon>
        <taxon>Juglandaceae</taxon>
        <taxon>Carya</taxon>
    </lineage>
</organism>
<evidence type="ECO:0000313" key="7">
    <source>
        <dbReference type="EMBL" id="KAG6639009.1"/>
    </source>
</evidence>
<dbReference type="CDD" id="cd03042">
    <property type="entry name" value="GST_N_Zeta"/>
    <property type="match status" value="1"/>
</dbReference>
<feature type="domain" description="GST C-terminal" evidence="6">
    <location>
        <begin position="96"/>
        <end position="200"/>
    </location>
</feature>
<dbReference type="FunFam" id="3.40.30.10:FF:000100">
    <property type="entry name" value="Glutathione S-transferase Z1"/>
    <property type="match status" value="1"/>
</dbReference>
<evidence type="ECO:0000256" key="1">
    <source>
        <dbReference type="ARBA" id="ARBA00010007"/>
    </source>
</evidence>
<dbReference type="EC" id="2.5.1.18" evidence="2"/>
<dbReference type="InterPro" id="IPR010987">
    <property type="entry name" value="Glutathione-S-Trfase_C-like"/>
</dbReference>
<evidence type="ECO:0000256" key="4">
    <source>
        <dbReference type="ARBA" id="ARBA00047960"/>
    </source>
</evidence>
<evidence type="ECO:0000256" key="3">
    <source>
        <dbReference type="ARBA" id="ARBA00022679"/>
    </source>
</evidence>
<comment type="similarity">
    <text evidence="1">Belongs to the GST superfamily. Zeta family.</text>
</comment>